<dbReference type="PATRIC" id="fig|449.7.peg.12"/>
<name>A0A0A8UWJ0_LEGHA</name>
<dbReference type="RefSeq" id="WP_045106666.1">
    <property type="nucleotide sequence ID" value="NZ_LN681225.1"/>
</dbReference>
<evidence type="ECO:0000256" key="1">
    <source>
        <dbReference type="ARBA" id="ARBA00022670"/>
    </source>
</evidence>
<dbReference type="EMBL" id="LN681225">
    <property type="protein sequence ID" value="CEK11467.1"/>
    <property type="molecule type" value="Genomic_DNA"/>
</dbReference>
<dbReference type="Proteomes" id="UP000032803">
    <property type="component" value="Chromosome I"/>
</dbReference>
<dbReference type="GO" id="GO:0008234">
    <property type="term" value="F:cysteine-type peptidase activity"/>
    <property type="evidence" value="ECO:0007669"/>
    <property type="project" value="InterPro"/>
</dbReference>
<evidence type="ECO:0000256" key="2">
    <source>
        <dbReference type="ARBA" id="ARBA00022801"/>
    </source>
</evidence>
<dbReference type="PROSITE" id="PS50600">
    <property type="entry name" value="ULP_PROTEASE"/>
    <property type="match status" value="1"/>
</dbReference>
<dbReference type="Gene3D" id="3.40.395.10">
    <property type="entry name" value="Adenoviral Proteinase, Chain A"/>
    <property type="match status" value="1"/>
</dbReference>
<protein>
    <submittedName>
        <fullName evidence="4">Putative peptidase</fullName>
    </submittedName>
</protein>
<keyword evidence="5" id="KW-1185">Reference proteome</keyword>
<sequence>MSNTDNRRVREDYWYTSAQIVEVGQAWAQENPDRIFLYSGREIANRTALETLNVPEWDKLPKKILLPLNKGRNHWTAIAVTLNAENDQTININISFTDSLSSDTEIKNLDIRVKNEIERIEAIFREKYRSKTLNMVSSIYQYAWRQPDGSSCGPYSLANGVRCLDGKGNEPNPGRESIRKQQLNVMTQRTTIAGCSTNNAVDEILLDWIIHQTENGKSIKVTIPEDVEKICSFYAEKHQKNILEVDNIFHNEYCPGTEKPWFRPHLVNARVRELIGQFGIKPLDTASLSASTKSKTKVIKYQDDYSDISIKKLIQILETNTHVHAEASLIGKENISKEIDGIRLILAACTKNEILAFELMEQITLSMYKGNHKEAEEIVKHAITDKSSDKLEICLRLISNIIGARQFSKTNDEKFIYLASTYKNLAETMKKIQQVELVNVYGPKEMLQAYLQLLQGAIERNNASIIRQISFAINDFCSMLFELITVGLWKSDITRIERIGKILQDDQGNLSSDELRKEQTAVKSILYMHLSLEEGYKENAQLQSMKSN</sequence>
<evidence type="ECO:0000313" key="4">
    <source>
        <dbReference type="EMBL" id="CEK11467.1"/>
    </source>
</evidence>
<reference evidence="5" key="1">
    <citation type="submission" date="2014-09" db="EMBL/GenBank/DDBJ databases">
        <authorList>
            <person name="Gomez-Valero L."/>
        </authorList>
    </citation>
    <scope>NUCLEOTIDE SEQUENCE [LARGE SCALE GENOMIC DNA]</scope>
    <source>
        <strain evidence="5">ATCC35250</strain>
    </source>
</reference>
<dbReference type="AlphaFoldDB" id="A0A0A8UWJ0"/>
<feature type="domain" description="Ubiquitin-like protease family profile" evidence="3">
    <location>
        <begin position="1"/>
        <end position="163"/>
    </location>
</feature>
<keyword evidence="2" id="KW-0378">Hydrolase</keyword>
<dbReference type="HOGENOM" id="CLU_496770_0_0_6"/>
<dbReference type="Pfam" id="PF02902">
    <property type="entry name" value="Peptidase_C48"/>
    <property type="match status" value="1"/>
</dbReference>
<dbReference type="SUPFAM" id="SSF54001">
    <property type="entry name" value="Cysteine proteinases"/>
    <property type="match status" value="1"/>
</dbReference>
<proteinExistence type="predicted"/>
<accession>A0A0A8UWJ0</accession>
<evidence type="ECO:0000313" key="5">
    <source>
        <dbReference type="Proteomes" id="UP000032803"/>
    </source>
</evidence>
<dbReference type="OrthoDB" id="5648411at2"/>
<gene>
    <name evidence="4" type="ORF">LHA_2454</name>
</gene>
<evidence type="ECO:0000259" key="3">
    <source>
        <dbReference type="PROSITE" id="PS50600"/>
    </source>
</evidence>
<dbReference type="KEGG" id="lha:LHA_2454"/>
<dbReference type="InterPro" id="IPR038765">
    <property type="entry name" value="Papain-like_cys_pep_sf"/>
</dbReference>
<keyword evidence="1" id="KW-0645">Protease</keyword>
<dbReference type="InterPro" id="IPR003653">
    <property type="entry name" value="Peptidase_C48_C"/>
</dbReference>
<dbReference type="GO" id="GO:0006508">
    <property type="term" value="P:proteolysis"/>
    <property type="evidence" value="ECO:0007669"/>
    <property type="project" value="UniProtKB-KW"/>
</dbReference>
<organism evidence="4 5">
    <name type="scientific">Legionella hackeliae</name>
    <dbReference type="NCBI Taxonomy" id="449"/>
    <lineage>
        <taxon>Bacteria</taxon>
        <taxon>Pseudomonadati</taxon>
        <taxon>Pseudomonadota</taxon>
        <taxon>Gammaproteobacteria</taxon>
        <taxon>Legionellales</taxon>
        <taxon>Legionellaceae</taxon>
        <taxon>Legionella</taxon>
    </lineage>
</organism>
<dbReference type="STRING" id="449.LHA_2454"/>